<comment type="miscellaneous">
    <text evidence="17">Bacitracin is thought to be involved in the inhibition of peptidoglycan synthesis by sequestering undecaprenyl diphosphate, thereby reducing the pool of lipid carrier available.</text>
</comment>
<evidence type="ECO:0000256" key="12">
    <source>
        <dbReference type="ARBA" id="ARBA00023251"/>
    </source>
</evidence>
<dbReference type="EMBL" id="JBHUPG010000025">
    <property type="protein sequence ID" value="MFD2912901.1"/>
    <property type="molecule type" value="Genomic_DNA"/>
</dbReference>
<evidence type="ECO:0000256" key="11">
    <source>
        <dbReference type="ARBA" id="ARBA00023136"/>
    </source>
</evidence>
<dbReference type="PANTHER" id="PTHR30622:SF2">
    <property type="entry name" value="UNDECAPRENYL-DIPHOSPHATASE"/>
    <property type="match status" value="1"/>
</dbReference>
<organism evidence="18 19">
    <name type="scientific">Jeotgalibacillus terrae</name>
    <dbReference type="NCBI Taxonomy" id="587735"/>
    <lineage>
        <taxon>Bacteria</taxon>
        <taxon>Bacillati</taxon>
        <taxon>Bacillota</taxon>
        <taxon>Bacilli</taxon>
        <taxon>Bacillales</taxon>
        <taxon>Caryophanaceae</taxon>
        <taxon>Jeotgalibacillus</taxon>
    </lineage>
</organism>
<feature type="transmembrane region" description="Helical" evidence="17">
    <location>
        <begin position="47"/>
        <end position="65"/>
    </location>
</feature>
<comment type="caution">
    <text evidence="18">The sequence shown here is derived from an EMBL/GenBank/DDBJ whole genome shotgun (WGS) entry which is preliminary data.</text>
</comment>
<dbReference type="PANTHER" id="PTHR30622">
    <property type="entry name" value="UNDECAPRENYL-DIPHOSPHATASE"/>
    <property type="match status" value="1"/>
</dbReference>
<feature type="transmembrane region" description="Helical" evidence="17">
    <location>
        <begin position="193"/>
        <end position="211"/>
    </location>
</feature>
<keyword evidence="5 17" id="KW-1003">Cell membrane</keyword>
<evidence type="ECO:0000256" key="5">
    <source>
        <dbReference type="ARBA" id="ARBA00022475"/>
    </source>
</evidence>
<comment type="similarity">
    <text evidence="2 17">Belongs to the UppP family.</text>
</comment>
<evidence type="ECO:0000256" key="9">
    <source>
        <dbReference type="ARBA" id="ARBA00022984"/>
    </source>
</evidence>
<evidence type="ECO:0000256" key="6">
    <source>
        <dbReference type="ARBA" id="ARBA00022692"/>
    </source>
</evidence>
<reference evidence="19" key="1">
    <citation type="journal article" date="2019" name="Int. J. Syst. Evol. Microbiol.">
        <title>The Global Catalogue of Microorganisms (GCM) 10K type strain sequencing project: providing services to taxonomists for standard genome sequencing and annotation.</title>
        <authorList>
            <consortium name="The Broad Institute Genomics Platform"/>
            <consortium name="The Broad Institute Genome Sequencing Center for Infectious Disease"/>
            <person name="Wu L."/>
            <person name="Ma J."/>
        </authorList>
    </citation>
    <scope>NUCLEOTIDE SEQUENCE [LARGE SCALE GENOMIC DNA]</scope>
    <source>
        <strain evidence="19">KCTC 13528</strain>
    </source>
</reference>
<evidence type="ECO:0000256" key="1">
    <source>
        <dbReference type="ARBA" id="ARBA00004651"/>
    </source>
</evidence>
<evidence type="ECO:0000256" key="7">
    <source>
        <dbReference type="ARBA" id="ARBA00022801"/>
    </source>
</evidence>
<dbReference type="Proteomes" id="UP001597561">
    <property type="component" value="Unassembled WGS sequence"/>
</dbReference>
<comment type="catalytic activity">
    <reaction evidence="16 17">
        <text>di-trans,octa-cis-undecaprenyl diphosphate + H2O = di-trans,octa-cis-undecaprenyl phosphate + phosphate + H(+)</text>
        <dbReference type="Rhea" id="RHEA:28094"/>
        <dbReference type="ChEBI" id="CHEBI:15377"/>
        <dbReference type="ChEBI" id="CHEBI:15378"/>
        <dbReference type="ChEBI" id="CHEBI:43474"/>
        <dbReference type="ChEBI" id="CHEBI:58405"/>
        <dbReference type="ChEBI" id="CHEBI:60392"/>
        <dbReference type="EC" id="3.6.1.27"/>
    </reaction>
</comment>
<dbReference type="InterPro" id="IPR003824">
    <property type="entry name" value="UppP"/>
</dbReference>
<evidence type="ECO:0000256" key="4">
    <source>
        <dbReference type="ARBA" id="ARBA00021581"/>
    </source>
</evidence>
<comment type="subcellular location">
    <subcellularLocation>
        <location evidence="1 17">Cell membrane</location>
        <topology evidence="1 17">Multi-pass membrane protein</topology>
    </subcellularLocation>
</comment>
<keyword evidence="10 17" id="KW-1133">Transmembrane helix</keyword>
<dbReference type="Pfam" id="PF02673">
    <property type="entry name" value="BacA"/>
    <property type="match status" value="1"/>
</dbReference>
<evidence type="ECO:0000256" key="17">
    <source>
        <dbReference type="HAMAP-Rule" id="MF_01006"/>
    </source>
</evidence>
<feature type="transmembrane region" description="Helical" evidence="17">
    <location>
        <begin position="223"/>
        <end position="241"/>
    </location>
</feature>
<feature type="transmembrane region" description="Helical" evidence="17">
    <location>
        <begin position="7"/>
        <end position="27"/>
    </location>
</feature>
<proteinExistence type="inferred from homology"/>
<dbReference type="EC" id="3.6.1.27" evidence="3 17"/>
<comment type="function">
    <text evidence="17">Catalyzes the dephosphorylation of undecaprenyl diphosphate (UPP). Confers resistance to bacitracin.</text>
</comment>
<keyword evidence="9 17" id="KW-0573">Peptidoglycan synthesis</keyword>
<sequence length="271" mass="29598">MNEIDFIYMIKIIMIGLIQGFTEPIPVSSSGHVMIASELLGLGDQGFAFVILTNTASLLAVLTIYRRDMIRLTSNSITYVKTKESGYKNDFKFVSFLVIATLPAGILGLLLNDMIADKSSMTTVAIMLFITGIALWLIKSMSGTKGEGDISIQDSLIVGFGQSLALIPGISRSGATIITSIAAGMKQETALKFSFLLYIPVSLGGVVLGISEFINEPDKSDLIIPYLLAFVSTLIMTYIAMKWFIGVMKNGNLYYFSYYCFIVGILLSVFF</sequence>
<keyword evidence="12 17" id="KW-0046">Antibiotic resistance</keyword>
<keyword evidence="13 17" id="KW-0961">Cell wall biogenesis/degradation</keyword>
<evidence type="ECO:0000256" key="15">
    <source>
        <dbReference type="ARBA" id="ARBA00032932"/>
    </source>
</evidence>
<accession>A0ABW5ZKT9</accession>
<dbReference type="RefSeq" id="WP_204730025.1">
    <property type="nucleotide sequence ID" value="NZ_JAFBDK010000013.1"/>
</dbReference>
<evidence type="ECO:0000256" key="16">
    <source>
        <dbReference type="ARBA" id="ARBA00047594"/>
    </source>
</evidence>
<protein>
    <recommendedName>
        <fullName evidence="4 17">Undecaprenyl-diphosphatase</fullName>
        <ecNumber evidence="3 17">3.6.1.27</ecNumber>
    </recommendedName>
    <alternativeName>
        <fullName evidence="15 17">Bacitracin resistance protein</fullName>
    </alternativeName>
    <alternativeName>
        <fullName evidence="14 17">Undecaprenyl pyrophosphate phosphatase</fullName>
    </alternativeName>
</protein>
<gene>
    <name evidence="17" type="primary">uppP</name>
    <name evidence="18" type="ORF">ACFS5P_13520</name>
</gene>
<name>A0ABW5ZKT9_9BACL</name>
<feature type="transmembrane region" description="Helical" evidence="17">
    <location>
        <begin position="253"/>
        <end position="270"/>
    </location>
</feature>
<keyword evidence="19" id="KW-1185">Reference proteome</keyword>
<feature type="transmembrane region" description="Helical" evidence="17">
    <location>
        <begin position="121"/>
        <end position="138"/>
    </location>
</feature>
<keyword evidence="11 17" id="KW-0472">Membrane</keyword>
<keyword evidence="6 17" id="KW-0812">Transmembrane</keyword>
<evidence type="ECO:0000256" key="3">
    <source>
        <dbReference type="ARBA" id="ARBA00012374"/>
    </source>
</evidence>
<evidence type="ECO:0000256" key="13">
    <source>
        <dbReference type="ARBA" id="ARBA00023316"/>
    </source>
</evidence>
<evidence type="ECO:0000256" key="14">
    <source>
        <dbReference type="ARBA" id="ARBA00032707"/>
    </source>
</evidence>
<evidence type="ECO:0000313" key="19">
    <source>
        <dbReference type="Proteomes" id="UP001597561"/>
    </source>
</evidence>
<keyword evidence="8 17" id="KW-0133">Cell shape</keyword>
<dbReference type="HAMAP" id="MF_01006">
    <property type="entry name" value="Undec_diphosphatase"/>
    <property type="match status" value="1"/>
</dbReference>
<evidence type="ECO:0000256" key="8">
    <source>
        <dbReference type="ARBA" id="ARBA00022960"/>
    </source>
</evidence>
<evidence type="ECO:0000256" key="10">
    <source>
        <dbReference type="ARBA" id="ARBA00022989"/>
    </source>
</evidence>
<evidence type="ECO:0000313" key="18">
    <source>
        <dbReference type="EMBL" id="MFD2912901.1"/>
    </source>
</evidence>
<keyword evidence="7 17" id="KW-0378">Hydrolase</keyword>
<evidence type="ECO:0000256" key="2">
    <source>
        <dbReference type="ARBA" id="ARBA00010621"/>
    </source>
</evidence>
<feature type="transmembrane region" description="Helical" evidence="17">
    <location>
        <begin position="93"/>
        <end position="115"/>
    </location>
</feature>